<comment type="subcellular location">
    <subcellularLocation>
        <location evidence="1">Nucleus</location>
    </subcellularLocation>
</comment>
<accession>A0A8K0P9H1</accession>
<gene>
    <name evidence="6" type="ORF">J437_LFUL012209</name>
</gene>
<dbReference type="InterPro" id="IPR012337">
    <property type="entry name" value="RNaseH-like_sf"/>
</dbReference>
<keyword evidence="3" id="KW-0863">Zinc-finger</keyword>
<proteinExistence type="predicted"/>
<reference evidence="6" key="1">
    <citation type="submission" date="2013-04" db="EMBL/GenBank/DDBJ databases">
        <authorList>
            <person name="Qu J."/>
            <person name="Murali S.C."/>
            <person name="Bandaranaike D."/>
            <person name="Bellair M."/>
            <person name="Blankenburg K."/>
            <person name="Chao H."/>
            <person name="Dinh H."/>
            <person name="Doddapaneni H."/>
            <person name="Downs B."/>
            <person name="Dugan-Rocha S."/>
            <person name="Elkadiri S."/>
            <person name="Gnanaolivu R.D."/>
            <person name="Hernandez B."/>
            <person name="Javaid M."/>
            <person name="Jayaseelan J.C."/>
            <person name="Lee S."/>
            <person name="Li M."/>
            <person name="Ming W."/>
            <person name="Munidasa M."/>
            <person name="Muniz J."/>
            <person name="Nguyen L."/>
            <person name="Ongeri F."/>
            <person name="Osuji N."/>
            <person name="Pu L.-L."/>
            <person name="Puazo M."/>
            <person name="Qu C."/>
            <person name="Quiroz J."/>
            <person name="Raj R."/>
            <person name="Weissenberger G."/>
            <person name="Xin Y."/>
            <person name="Zou X."/>
            <person name="Han Y."/>
            <person name="Richards S."/>
            <person name="Worley K."/>
            <person name="Muzny D."/>
            <person name="Gibbs R."/>
        </authorList>
    </citation>
    <scope>NUCLEOTIDE SEQUENCE</scope>
    <source>
        <strain evidence="6">Sampled in the wild</strain>
    </source>
</reference>
<dbReference type="PANTHER" id="PTHR46481">
    <property type="entry name" value="ZINC FINGER BED DOMAIN-CONTAINING PROTEIN 4"/>
    <property type="match status" value="1"/>
</dbReference>
<dbReference type="AlphaFoldDB" id="A0A8K0P9H1"/>
<dbReference type="SUPFAM" id="SSF53098">
    <property type="entry name" value="Ribonuclease H-like"/>
    <property type="match status" value="1"/>
</dbReference>
<dbReference type="OrthoDB" id="6610699at2759"/>
<organism evidence="6 7">
    <name type="scientific">Ladona fulva</name>
    <name type="common">Scarce chaser dragonfly</name>
    <name type="synonym">Libellula fulva</name>
    <dbReference type="NCBI Taxonomy" id="123851"/>
    <lineage>
        <taxon>Eukaryota</taxon>
        <taxon>Metazoa</taxon>
        <taxon>Ecdysozoa</taxon>
        <taxon>Arthropoda</taxon>
        <taxon>Hexapoda</taxon>
        <taxon>Insecta</taxon>
        <taxon>Pterygota</taxon>
        <taxon>Palaeoptera</taxon>
        <taxon>Odonata</taxon>
        <taxon>Epiprocta</taxon>
        <taxon>Anisoptera</taxon>
        <taxon>Libelluloidea</taxon>
        <taxon>Libellulidae</taxon>
        <taxon>Ladona</taxon>
    </lineage>
</organism>
<comment type="caution">
    <text evidence="6">The sequence shown here is derived from an EMBL/GenBank/DDBJ whole genome shotgun (WGS) entry which is preliminary data.</text>
</comment>
<dbReference type="GO" id="GO:0008270">
    <property type="term" value="F:zinc ion binding"/>
    <property type="evidence" value="ECO:0007669"/>
    <property type="project" value="UniProtKB-KW"/>
</dbReference>
<protein>
    <submittedName>
        <fullName evidence="6">Uncharacterized protein</fullName>
    </submittedName>
</protein>
<dbReference type="Proteomes" id="UP000792457">
    <property type="component" value="Unassembled WGS sequence"/>
</dbReference>
<evidence type="ECO:0000313" key="6">
    <source>
        <dbReference type="EMBL" id="KAG8238102.1"/>
    </source>
</evidence>
<evidence type="ECO:0000256" key="2">
    <source>
        <dbReference type="ARBA" id="ARBA00022723"/>
    </source>
</evidence>
<dbReference type="PANTHER" id="PTHR46481:SF10">
    <property type="entry name" value="ZINC FINGER BED DOMAIN-CONTAINING PROTEIN 39"/>
    <property type="match status" value="1"/>
</dbReference>
<dbReference type="GO" id="GO:0005634">
    <property type="term" value="C:nucleus"/>
    <property type="evidence" value="ECO:0007669"/>
    <property type="project" value="UniProtKB-SubCell"/>
</dbReference>
<keyword evidence="2" id="KW-0479">Metal-binding</keyword>
<keyword evidence="4" id="KW-0862">Zinc</keyword>
<dbReference type="InterPro" id="IPR052035">
    <property type="entry name" value="ZnF_BED_domain_contain"/>
</dbReference>
<evidence type="ECO:0000256" key="5">
    <source>
        <dbReference type="ARBA" id="ARBA00023242"/>
    </source>
</evidence>
<keyword evidence="5" id="KW-0539">Nucleus</keyword>
<sequence>MSSDEDDVLQKTAVKTKQERLYNKTKETLKDKLKTGNYFCITTDSWTFKVNHNYIAVTAHFIDASFGLRSNLLEFPFAERHTAKNLGEEQKRVAREWNLDK</sequence>
<evidence type="ECO:0000256" key="4">
    <source>
        <dbReference type="ARBA" id="ARBA00022833"/>
    </source>
</evidence>
<keyword evidence="7" id="KW-1185">Reference proteome</keyword>
<evidence type="ECO:0000256" key="1">
    <source>
        <dbReference type="ARBA" id="ARBA00004123"/>
    </source>
</evidence>
<reference evidence="6" key="2">
    <citation type="submission" date="2017-10" db="EMBL/GenBank/DDBJ databases">
        <title>Ladona fulva Genome sequencing and assembly.</title>
        <authorList>
            <person name="Murali S."/>
            <person name="Richards S."/>
            <person name="Bandaranaike D."/>
            <person name="Bellair M."/>
            <person name="Blankenburg K."/>
            <person name="Chao H."/>
            <person name="Dinh H."/>
            <person name="Doddapaneni H."/>
            <person name="Dugan-Rocha S."/>
            <person name="Elkadiri S."/>
            <person name="Gnanaolivu R."/>
            <person name="Hernandez B."/>
            <person name="Skinner E."/>
            <person name="Javaid M."/>
            <person name="Lee S."/>
            <person name="Li M."/>
            <person name="Ming W."/>
            <person name="Munidasa M."/>
            <person name="Muniz J."/>
            <person name="Nguyen L."/>
            <person name="Hughes D."/>
            <person name="Osuji N."/>
            <person name="Pu L.-L."/>
            <person name="Puazo M."/>
            <person name="Qu C."/>
            <person name="Quiroz J."/>
            <person name="Raj R."/>
            <person name="Weissenberger G."/>
            <person name="Xin Y."/>
            <person name="Zou X."/>
            <person name="Han Y."/>
            <person name="Worley K."/>
            <person name="Muzny D."/>
            <person name="Gibbs R."/>
        </authorList>
    </citation>
    <scope>NUCLEOTIDE SEQUENCE</scope>
    <source>
        <strain evidence="6">Sampled in the wild</strain>
    </source>
</reference>
<evidence type="ECO:0000256" key="3">
    <source>
        <dbReference type="ARBA" id="ARBA00022771"/>
    </source>
</evidence>
<dbReference type="EMBL" id="KZ309282">
    <property type="protein sequence ID" value="KAG8238102.1"/>
    <property type="molecule type" value="Genomic_DNA"/>
</dbReference>
<name>A0A8K0P9H1_LADFU</name>
<evidence type="ECO:0000313" key="7">
    <source>
        <dbReference type="Proteomes" id="UP000792457"/>
    </source>
</evidence>